<protein>
    <recommendedName>
        <fullName evidence="1">D-xylose reductase [NAD(P)H]</fullName>
        <ecNumber evidence="1">1.1.1.307</ecNumber>
    </recommendedName>
</protein>
<sequence length="331" mass="37316">MFPPDSFPLKNTTVRIPSRGLGTFQVDPTLYPDNSVKDSVLQALRLGYRHIDAAFGYGWGSVEREIGEAIRESGIPRDELFIVTKLHNCFHKPEDVAINMDMSLENFGLSYVDLYLMHFPYAYAITEGYGTQRTEDGKPVIDIPRSRAYDATWTAMERLVDDGKAKLIGVSNFSSPKLERLLKTARIHPVVNQVEIHPYFPQKGLVEYCQAKEIHVTAHCPLGGAPIPVLIGRKGPGPLEDSEILRIAAKYNKTPAQVILCHTICRGISVIPKTNNTRRIVENFDILFDLSDDDFLTIDRLVGERGEHGVRNLETRDYLGFDNFNELIEEP</sequence>
<evidence type="ECO:0000259" key="6">
    <source>
        <dbReference type="Pfam" id="PF00248"/>
    </source>
</evidence>
<evidence type="ECO:0000256" key="5">
    <source>
        <dbReference type="ARBA" id="ARBA00049485"/>
    </source>
</evidence>
<dbReference type="InterPro" id="IPR036812">
    <property type="entry name" value="NAD(P)_OxRdtase_dom_sf"/>
</dbReference>
<comment type="catalytic activity">
    <reaction evidence="5">
        <text>xylitol + NAD(+) = D-xylose + NADH + H(+)</text>
        <dbReference type="Rhea" id="RHEA:27441"/>
        <dbReference type="ChEBI" id="CHEBI:15378"/>
        <dbReference type="ChEBI" id="CHEBI:17151"/>
        <dbReference type="ChEBI" id="CHEBI:53455"/>
        <dbReference type="ChEBI" id="CHEBI:57540"/>
        <dbReference type="ChEBI" id="CHEBI:57945"/>
        <dbReference type="EC" id="1.1.1.307"/>
    </reaction>
</comment>
<evidence type="ECO:0000256" key="3">
    <source>
        <dbReference type="ARBA" id="ARBA00025065"/>
    </source>
</evidence>
<evidence type="ECO:0000256" key="4">
    <source>
        <dbReference type="ARBA" id="ARBA00047534"/>
    </source>
</evidence>
<dbReference type="PIRSF" id="PIRSF000097">
    <property type="entry name" value="AKR"/>
    <property type="match status" value="1"/>
</dbReference>
<comment type="caution">
    <text evidence="7">The sequence shown here is derived from an EMBL/GenBank/DDBJ whole genome shotgun (WGS) entry which is preliminary data.</text>
</comment>
<evidence type="ECO:0000256" key="1">
    <source>
        <dbReference type="ARBA" id="ARBA00012845"/>
    </source>
</evidence>
<reference evidence="7 8" key="1">
    <citation type="submission" date="2024-07" db="EMBL/GenBank/DDBJ databases">
        <title>Section-level genome sequencing and comparative genomics of Aspergillus sections Usti and Cavernicolus.</title>
        <authorList>
            <consortium name="Lawrence Berkeley National Laboratory"/>
            <person name="Nybo J.L."/>
            <person name="Vesth T.C."/>
            <person name="Theobald S."/>
            <person name="Frisvad J.C."/>
            <person name="Larsen T.O."/>
            <person name="Kjaerboelling I."/>
            <person name="Rothschild-Mancinelli K."/>
            <person name="Lyhne E.K."/>
            <person name="Kogle M.E."/>
            <person name="Barry K."/>
            <person name="Clum A."/>
            <person name="Na H."/>
            <person name="Ledsgaard L."/>
            <person name="Lin J."/>
            <person name="Lipzen A."/>
            <person name="Kuo A."/>
            <person name="Riley R."/>
            <person name="Mondo S."/>
            <person name="Labutti K."/>
            <person name="Haridas S."/>
            <person name="Pangalinan J."/>
            <person name="Salamov A.A."/>
            <person name="Simmons B.A."/>
            <person name="Magnuson J.K."/>
            <person name="Chen J."/>
            <person name="Drula E."/>
            <person name="Henrissat B."/>
            <person name="Wiebenga A."/>
            <person name="Lubbers R.J."/>
            <person name="Gomes A.C."/>
            <person name="Makela M.R."/>
            <person name="Stajich J."/>
            <person name="Grigoriev I.V."/>
            <person name="Mortensen U.H."/>
            <person name="De Vries R.P."/>
            <person name="Baker S.E."/>
            <person name="Andersen M.R."/>
        </authorList>
    </citation>
    <scope>NUCLEOTIDE SEQUENCE [LARGE SCALE GENOMIC DNA]</scope>
    <source>
        <strain evidence="7 8">CBS 209.92</strain>
    </source>
</reference>
<dbReference type="PANTHER" id="PTHR11732">
    <property type="entry name" value="ALDO/KETO REDUCTASE"/>
    <property type="match status" value="1"/>
</dbReference>
<dbReference type="Pfam" id="PF00248">
    <property type="entry name" value="Aldo_ket_red"/>
    <property type="match status" value="1"/>
</dbReference>
<keyword evidence="2" id="KW-0560">Oxidoreductase</keyword>
<evidence type="ECO:0000313" key="8">
    <source>
        <dbReference type="Proteomes" id="UP001610563"/>
    </source>
</evidence>
<dbReference type="Gene3D" id="3.20.20.100">
    <property type="entry name" value="NADP-dependent oxidoreductase domain"/>
    <property type="match status" value="1"/>
</dbReference>
<dbReference type="PROSITE" id="PS00062">
    <property type="entry name" value="ALDOKETO_REDUCTASE_2"/>
    <property type="match status" value="1"/>
</dbReference>
<dbReference type="EMBL" id="JBFTWV010000122">
    <property type="protein sequence ID" value="KAL2786237.1"/>
    <property type="molecule type" value="Genomic_DNA"/>
</dbReference>
<dbReference type="PRINTS" id="PR00069">
    <property type="entry name" value="ALDKETRDTASE"/>
</dbReference>
<gene>
    <name evidence="7" type="ORF">BJX66DRAFT_313070</name>
</gene>
<dbReference type="InterPro" id="IPR023210">
    <property type="entry name" value="NADP_OxRdtase_dom"/>
</dbReference>
<comment type="function">
    <text evidence="3">Catalyzes the initial reaction in the xylose utilization pathway by reducing D-xylose into xylitol. Xylose is a major component of hemicelluloses such as xylan. Most fungi utilize D-xylose via three enzymatic reactions, xylose reductase (XR), xylitol dehydrogenase (XDH), and xylulokinase, to form xylulose 5-phosphate, which enters pentose phosphate pathway.</text>
</comment>
<keyword evidence="8" id="KW-1185">Reference proteome</keyword>
<organism evidence="7 8">
    <name type="scientific">Aspergillus keveii</name>
    <dbReference type="NCBI Taxonomy" id="714993"/>
    <lineage>
        <taxon>Eukaryota</taxon>
        <taxon>Fungi</taxon>
        <taxon>Dikarya</taxon>
        <taxon>Ascomycota</taxon>
        <taxon>Pezizomycotina</taxon>
        <taxon>Eurotiomycetes</taxon>
        <taxon>Eurotiomycetidae</taxon>
        <taxon>Eurotiales</taxon>
        <taxon>Aspergillaceae</taxon>
        <taxon>Aspergillus</taxon>
        <taxon>Aspergillus subgen. Nidulantes</taxon>
    </lineage>
</organism>
<dbReference type="InterPro" id="IPR020471">
    <property type="entry name" value="AKR"/>
</dbReference>
<accession>A0ABR4FTA2</accession>
<proteinExistence type="predicted"/>
<evidence type="ECO:0000256" key="2">
    <source>
        <dbReference type="ARBA" id="ARBA00023002"/>
    </source>
</evidence>
<comment type="catalytic activity">
    <reaction evidence="4">
        <text>xylitol + NADP(+) = D-xylose + NADPH + H(+)</text>
        <dbReference type="Rhea" id="RHEA:27445"/>
        <dbReference type="ChEBI" id="CHEBI:15378"/>
        <dbReference type="ChEBI" id="CHEBI:17151"/>
        <dbReference type="ChEBI" id="CHEBI:53455"/>
        <dbReference type="ChEBI" id="CHEBI:57783"/>
        <dbReference type="ChEBI" id="CHEBI:58349"/>
        <dbReference type="EC" id="1.1.1.307"/>
    </reaction>
</comment>
<name>A0ABR4FTA2_9EURO</name>
<evidence type="ECO:0000313" key="7">
    <source>
        <dbReference type="EMBL" id="KAL2786237.1"/>
    </source>
</evidence>
<dbReference type="EC" id="1.1.1.307" evidence="1"/>
<dbReference type="Proteomes" id="UP001610563">
    <property type="component" value="Unassembled WGS sequence"/>
</dbReference>
<feature type="domain" description="NADP-dependent oxidoreductase" evidence="6">
    <location>
        <begin position="20"/>
        <end position="301"/>
    </location>
</feature>
<dbReference type="PROSITE" id="PS00063">
    <property type="entry name" value="ALDOKETO_REDUCTASE_3"/>
    <property type="match status" value="1"/>
</dbReference>
<dbReference type="InterPro" id="IPR018170">
    <property type="entry name" value="Aldo/ket_reductase_CS"/>
</dbReference>
<dbReference type="SUPFAM" id="SSF51430">
    <property type="entry name" value="NAD(P)-linked oxidoreductase"/>
    <property type="match status" value="1"/>
</dbReference>
<dbReference type="CDD" id="cd19071">
    <property type="entry name" value="AKR_AKR1-5-like"/>
    <property type="match status" value="1"/>
</dbReference>